<dbReference type="SUPFAM" id="SSF103481">
    <property type="entry name" value="Multidrug resistance efflux transporter EmrE"/>
    <property type="match status" value="2"/>
</dbReference>
<feature type="transmembrane region" description="Helical" evidence="1">
    <location>
        <begin position="79"/>
        <end position="97"/>
    </location>
</feature>
<feature type="transmembrane region" description="Helical" evidence="1">
    <location>
        <begin position="190"/>
        <end position="207"/>
    </location>
</feature>
<accession>A0A2R8AWQ2</accession>
<dbReference type="AlphaFoldDB" id="A0A2R8AWQ2"/>
<sequence>MKSPSGIVGGSAIVVLYTALMASGDAITKRIAGTYDAPQLFAISAFVVVALSCTSSLLRDRGAGANGRFGLKTTMPWTMALRALFTVLASIGFFYAFRNLPLADVFFFMALMPIFAAFLSGPLLGEPVRAMGWIALVVGAVGVVFIIHEGPGSLEVGHLWALFAGVTGTLSMLLSRRISQAERNDMAQVFYPNLALFVVMACALPFVWKPVPMADLGWILAYAILLFIGRALIVVGLRLLPAFIALPLLNVQFIWMVLLGALVFDEIPSSGVVLGVAMVVVSGIMLVLDEHLPQRSNQTV</sequence>
<feature type="transmembrane region" description="Helical" evidence="1">
    <location>
        <begin position="103"/>
        <end position="123"/>
    </location>
</feature>
<gene>
    <name evidence="3" type="ORF">PRI8871_02112</name>
</gene>
<feature type="transmembrane region" description="Helical" evidence="1">
    <location>
        <begin position="219"/>
        <end position="237"/>
    </location>
</feature>
<dbReference type="PANTHER" id="PTHR22911">
    <property type="entry name" value="ACYL-MALONYL CONDENSING ENZYME-RELATED"/>
    <property type="match status" value="1"/>
</dbReference>
<dbReference type="GO" id="GO:0016020">
    <property type="term" value="C:membrane"/>
    <property type="evidence" value="ECO:0007669"/>
    <property type="project" value="InterPro"/>
</dbReference>
<keyword evidence="1" id="KW-1133">Transmembrane helix</keyword>
<feature type="domain" description="EamA" evidence="2">
    <location>
        <begin position="13"/>
        <end position="147"/>
    </location>
</feature>
<evidence type="ECO:0000259" key="2">
    <source>
        <dbReference type="Pfam" id="PF00892"/>
    </source>
</evidence>
<evidence type="ECO:0000313" key="3">
    <source>
        <dbReference type="EMBL" id="SPF80309.1"/>
    </source>
</evidence>
<reference evidence="4" key="1">
    <citation type="submission" date="2018-03" db="EMBL/GenBank/DDBJ databases">
        <authorList>
            <person name="Rodrigo-Torres L."/>
            <person name="Arahal R. D."/>
            <person name="Lucena T."/>
        </authorList>
    </citation>
    <scope>NUCLEOTIDE SEQUENCE [LARGE SCALE GENOMIC DNA]</scope>
    <source>
        <strain evidence="4">CECT 8871</strain>
    </source>
</reference>
<keyword evidence="1" id="KW-0472">Membrane</keyword>
<feature type="transmembrane region" description="Helical" evidence="1">
    <location>
        <begin position="244"/>
        <end position="264"/>
    </location>
</feature>
<evidence type="ECO:0000313" key="4">
    <source>
        <dbReference type="Proteomes" id="UP000244904"/>
    </source>
</evidence>
<dbReference type="PANTHER" id="PTHR22911:SF135">
    <property type="entry name" value="BLR4310 PROTEIN"/>
    <property type="match status" value="1"/>
</dbReference>
<name>A0A2R8AWQ2_9RHOB</name>
<feature type="transmembrane region" description="Helical" evidence="1">
    <location>
        <begin position="270"/>
        <end position="288"/>
    </location>
</feature>
<dbReference type="RefSeq" id="WP_245897826.1">
    <property type="nucleotide sequence ID" value="NZ_OMOJ01000003.1"/>
</dbReference>
<proteinExistence type="predicted"/>
<keyword evidence="4" id="KW-1185">Reference proteome</keyword>
<dbReference type="Pfam" id="PF00892">
    <property type="entry name" value="EamA"/>
    <property type="match status" value="1"/>
</dbReference>
<organism evidence="3 4">
    <name type="scientific">Pseudoprimorskyibacter insulae</name>
    <dbReference type="NCBI Taxonomy" id="1695997"/>
    <lineage>
        <taxon>Bacteria</taxon>
        <taxon>Pseudomonadati</taxon>
        <taxon>Pseudomonadota</taxon>
        <taxon>Alphaproteobacteria</taxon>
        <taxon>Rhodobacterales</taxon>
        <taxon>Paracoccaceae</taxon>
        <taxon>Pseudoprimorskyibacter</taxon>
    </lineage>
</organism>
<dbReference type="InterPro" id="IPR037185">
    <property type="entry name" value="EmrE-like"/>
</dbReference>
<feature type="transmembrane region" description="Helical" evidence="1">
    <location>
        <begin position="40"/>
        <end position="58"/>
    </location>
</feature>
<feature type="transmembrane region" description="Helical" evidence="1">
    <location>
        <begin position="159"/>
        <end position="178"/>
    </location>
</feature>
<keyword evidence="1" id="KW-0812">Transmembrane</keyword>
<dbReference type="EMBL" id="OMOJ01000003">
    <property type="protein sequence ID" value="SPF80309.1"/>
    <property type="molecule type" value="Genomic_DNA"/>
</dbReference>
<feature type="transmembrane region" description="Helical" evidence="1">
    <location>
        <begin position="130"/>
        <end position="147"/>
    </location>
</feature>
<protein>
    <recommendedName>
        <fullName evidence="2">EamA domain-containing protein</fullName>
    </recommendedName>
</protein>
<evidence type="ECO:0000256" key="1">
    <source>
        <dbReference type="SAM" id="Phobius"/>
    </source>
</evidence>
<dbReference type="InterPro" id="IPR000620">
    <property type="entry name" value="EamA_dom"/>
</dbReference>
<dbReference type="Proteomes" id="UP000244904">
    <property type="component" value="Unassembled WGS sequence"/>
</dbReference>